<comment type="caution">
    <text evidence="3">The sequence shown here is derived from an EMBL/GenBank/DDBJ whole genome shotgun (WGS) entry which is preliminary data.</text>
</comment>
<evidence type="ECO:0000256" key="1">
    <source>
        <dbReference type="SAM" id="Coils"/>
    </source>
</evidence>
<feature type="region of interest" description="Disordered" evidence="2">
    <location>
        <begin position="101"/>
        <end position="127"/>
    </location>
</feature>
<feature type="compositionally biased region" description="Basic and acidic residues" evidence="2">
    <location>
        <begin position="405"/>
        <end position="417"/>
    </location>
</feature>
<dbReference type="RefSeq" id="XP_044657416.1">
    <property type="nucleotide sequence ID" value="XM_044801481.1"/>
</dbReference>
<keyword evidence="4" id="KW-1185">Reference proteome</keyword>
<evidence type="ECO:0000313" key="3">
    <source>
        <dbReference type="EMBL" id="GIZ42929.1"/>
    </source>
</evidence>
<dbReference type="AlphaFoldDB" id="A0A9P3FHI8"/>
<accession>A0A9P3FHI8</accession>
<evidence type="ECO:0000313" key="4">
    <source>
        <dbReference type="Proteomes" id="UP000825890"/>
    </source>
</evidence>
<feature type="compositionally biased region" description="Basic and acidic residues" evidence="2">
    <location>
        <begin position="108"/>
        <end position="117"/>
    </location>
</feature>
<reference evidence="3 4" key="1">
    <citation type="submission" date="2021-01" db="EMBL/GenBank/DDBJ databases">
        <title>Cercospora kikuchii MAFF 305040 whole genome shotgun sequence.</title>
        <authorList>
            <person name="Kashiwa T."/>
            <person name="Suzuki T."/>
        </authorList>
    </citation>
    <scope>NUCLEOTIDE SEQUENCE [LARGE SCALE GENOMIC DNA]</scope>
    <source>
        <strain evidence="3 4">MAFF 305040</strain>
    </source>
</reference>
<gene>
    <name evidence="3" type="ORF">CKM354_000617600</name>
</gene>
<dbReference type="OrthoDB" id="3366546at2759"/>
<dbReference type="Proteomes" id="UP000825890">
    <property type="component" value="Unassembled WGS sequence"/>
</dbReference>
<feature type="coiled-coil region" evidence="1">
    <location>
        <begin position="247"/>
        <end position="309"/>
    </location>
</feature>
<dbReference type="GeneID" id="68291751"/>
<name>A0A9P3FHI8_9PEZI</name>
<feature type="region of interest" description="Disordered" evidence="2">
    <location>
        <begin position="335"/>
        <end position="463"/>
    </location>
</feature>
<protein>
    <recommendedName>
        <fullName evidence="5">G-patch domain-containing protein</fullName>
    </recommendedName>
</protein>
<keyword evidence="1" id="KW-0175">Coiled coil</keyword>
<evidence type="ECO:0008006" key="5">
    <source>
        <dbReference type="Google" id="ProtNLM"/>
    </source>
</evidence>
<proteinExistence type="predicted"/>
<evidence type="ECO:0000256" key="2">
    <source>
        <dbReference type="SAM" id="MobiDB-lite"/>
    </source>
</evidence>
<organism evidence="3 4">
    <name type="scientific">Cercospora kikuchii</name>
    <dbReference type="NCBI Taxonomy" id="84275"/>
    <lineage>
        <taxon>Eukaryota</taxon>
        <taxon>Fungi</taxon>
        <taxon>Dikarya</taxon>
        <taxon>Ascomycota</taxon>
        <taxon>Pezizomycotina</taxon>
        <taxon>Dothideomycetes</taxon>
        <taxon>Dothideomycetidae</taxon>
        <taxon>Mycosphaerellales</taxon>
        <taxon>Mycosphaerellaceae</taxon>
        <taxon>Cercospora</taxon>
    </lineage>
</organism>
<dbReference type="EMBL" id="BOLY01000003">
    <property type="protein sequence ID" value="GIZ42929.1"/>
    <property type="molecule type" value="Genomic_DNA"/>
</dbReference>
<feature type="compositionally biased region" description="Polar residues" evidence="2">
    <location>
        <begin position="341"/>
        <end position="350"/>
    </location>
</feature>
<feature type="region of interest" description="Disordered" evidence="2">
    <location>
        <begin position="192"/>
        <end position="213"/>
    </location>
</feature>
<feature type="compositionally biased region" description="Basic residues" evidence="2">
    <location>
        <begin position="395"/>
        <end position="404"/>
    </location>
</feature>
<sequence>MDAEKLLKAYGWSGSGSLDSHNGAQSRGLSKPLLISKKVDVLGVGLNKHAAVSDQWWMRAYDSGLKDLGTGKKSTLAQVREKGMFAGGLYGRFVKGESEGGTIQQWNEEQKKRKREDDDSGYDSLGKKVKTEGAEKVKKMVSRRVDAFTQEARKRGLLEVRVVKNRALEGKAKGKSVESLYGEEAVARVFKEAGLEPSSKEDRKKQDKYDRERRVRRFRQAVKSFVISQLKPKEQAQLEAIDYIRDKTHEEKQRDRRRARIEKAEAKAAKKAAKEQQRLKDVEMKAWEMDMTSEEYLKYRKDKKKAKKEGVSLEEYYEPQERIEGLLEAEAGLEDLEANDQRQSGIPQISQDEEQAKSRSNQVIDSEGNVRYTVDPDVPVPLDPSIWEGIGARSLPKRVRKARRQWMEDQREAKKAAEGTASTTKQAERKNARKIAKQEAMTMKILSESRKQKKGKGAGKTASIEGIGEVPLIDVTTKSPEPFTADQMAAARTSARKVLKEQKRKKKAMEASA</sequence>